<keyword evidence="3" id="KW-1185">Reference proteome</keyword>
<evidence type="ECO:0000256" key="1">
    <source>
        <dbReference type="SAM" id="MobiDB-lite"/>
    </source>
</evidence>
<dbReference type="Gramene" id="PGSC0003DMT400090245">
    <property type="protein sequence ID" value="PGSC0003DMT400090245"/>
    <property type="gene ID" value="PGSC0003DMG400039816"/>
</dbReference>
<organism evidence="2 3">
    <name type="scientific">Solanum tuberosum</name>
    <name type="common">Potato</name>
    <dbReference type="NCBI Taxonomy" id="4113"/>
    <lineage>
        <taxon>Eukaryota</taxon>
        <taxon>Viridiplantae</taxon>
        <taxon>Streptophyta</taxon>
        <taxon>Embryophyta</taxon>
        <taxon>Tracheophyta</taxon>
        <taxon>Spermatophyta</taxon>
        <taxon>Magnoliopsida</taxon>
        <taxon>eudicotyledons</taxon>
        <taxon>Gunneridae</taxon>
        <taxon>Pentapetalae</taxon>
        <taxon>asterids</taxon>
        <taxon>lamiids</taxon>
        <taxon>Solanales</taxon>
        <taxon>Solanaceae</taxon>
        <taxon>Solanoideae</taxon>
        <taxon>Solaneae</taxon>
        <taxon>Solanum</taxon>
    </lineage>
</organism>
<dbReference type="Proteomes" id="UP000011115">
    <property type="component" value="Unassembled WGS sequence"/>
</dbReference>
<name>M1DJZ3_SOLTU</name>
<proteinExistence type="predicted"/>
<reference evidence="2" key="2">
    <citation type="submission" date="2015-06" db="UniProtKB">
        <authorList>
            <consortium name="EnsemblPlants"/>
        </authorList>
    </citation>
    <scope>IDENTIFICATION</scope>
    <source>
        <strain evidence="2">DM1-3 516 R44</strain>
    </source>
</reference>
<dbReference type="AlphaFoldDB" id="M1DJZ3"/>
<dbReference type="HOGENOM" id="CLU_1067150_0_0_1"/>
<dbReference type="InParanoid" id="M1DJZ3"/>
<evidence type="ECO:0000313" key="3">
    <source>
        <dbReference type="Proteomes" id="UP000011115"/>
    </source>
</evidence>
<reference evidence="3" key="1">
    <citation type="journal article" date="2011" name="Nature">
        <title>Genome sequence and analysis of the tuber crop potato.</title>
        <authorList>
            <consortium name="The Potato Genome Sequencing Consortium"/>
        </authorList>
    </citation>
    <scope>NUCLEOTIDE SEQUENCE [LARGE SCALE GENOMIC DNA]</scope>
    <source>
        <strain evidence="3">cv. DM1-3 516 R44</strain>
    </source>
</reference>
<evidence type="ECO:0000313" key="2">
    <source>
        <dbReference type="EnsemblPlants" id="PGSC0003DMT400090245"/>
    </source>
</evidence>
<feature type="region of interest" description="Disordered" evidence="1">
    <location>
        <begin position="182"/>
        <end position="223"/>
    </location>
</feature>
<accession>M1DJZ3</accession>
<feature type="compositionally biased region" description="Basic and acidic residues" evidence="1">
    <location>
        <begin position="199"/>
        <end position="208"/>
    </location>
</feature>
<dbReference type="EnsemblPlants" id="PGSC0003DMT400090245">
    <property type="protein sequence ID" value="PGSC0003DMT400090245"/>
    <property type="gene ID" value="PGSC0003DMG400039816"/>
</dbReference>
<dbReference type="PaxDb" id="4113-PGSC0003DMT400090245"/>
<protein>
    <submittedName>
        <fullName evidence="2">Uncharacterized protein</fullName>
    </submittedName>
</protein>
<sequence>MVVKECRTDMLINNMDVSRLMVHIQQIQEEKLKERSREAKKAMTCVLCESPKEHAPPFVPVREALKEEDQKGDERRSRCVAKQFREAGLNSRSWIEIGHVGPFGKLDRACQIVRRFAQCLCFTLHMLSLRPVCPVTLNGQTLACRKQSAIRRKDSLIAHLPSLFSQSVDIVRTNLIEQPQKKAKGITINEGGSNPPKRKKDDLQPGDKGKRKKNIARKGINVEPVPNQVYAKYTESRRTAYSIRSRVEQNFAQNEQSRTSN</sequence>